<name>A0A919IFR2_9ACTN</name>
<organism evidence="1 2">
    <name type="scientific">Actinoplanes cyaneus</name>
    <dbReference type="NCBI Taxonomy" id="52696"/>
    <lineage>
        <taxon>Bacteria</taxon>
        <taxon>Bacillati</taxon>
        <taxon>Actinomycetota</taxon>
        <taxon>Actinomycetes</taxon>
        <taxon>Micromonosporales</taxon>
        <taxon>Micromonosporaceae</taxon>
        <taxon>Actinoplanes</taxon>
    </lineage>
</organism>
<keyword evidence="2" id="KW-1185">Reference proteome</keyword>
<protein>
    <submittedName>
        <fullName evidence="1">Uncharacterized protein</fullName>
    </submittedName>
</protein>
<dbReference type="AlphaFoldDB" id="A0A919IFR2"/>
<accession>A0A919IFR2</accession>
<evidence type="ECO:0000313" key="2">
    <source>
        <dbReference type="Proteomes" id="UP000619479"/>
    </source>
</evidence>
<dbReference type="EMBL" id="BOMH01000010">
    <property type="protein sequence ID" value="GID63542.1"/>
    <property type="molecule type" value="Genomic_DNA"/>
</dbReference>
<evidence type="ECO:0000313" key="1">
    <source>
        <dbReference type="EMBL" id="GID63542.1"/>
    </source>
</evidence>
<sequence length="93" mass="8995">MPSAFAKTSWVSDRADRFSTGLPQARAAAMAFVSSGAGAVQSSAAGAGAAGAAGGAAAATVGRETAGTVAATITSATVAAPRERRLEGDRKRA</sequence>
<comment type="caution">
    <text evidence="1">The sequence shown here is derived from an EMBL/GenBank/DDBJ whole genome shotgun (WGS) entry which is preliminary data.</text>
</comment>
<dbReference type="Proteomes" id="UP000619479">
    <property type="component" value="Unassembled WGS sequence"/>
</dbReference>
<reference evidence="1" key="1">
    <citation type="submission" date="2021-01" db="EMBL/GenBank/DDBJ databases">
        <title>Whole genome shotgun sequence of Actinoplanes cyaneus NBRC 14990.</title>
        <authorList>
            <person name="Komaki H."/>
            <person name="Tamura T."/>
        </authorList>
    </citation>
    <scope>NUCLEOTIDE SEQUENCE</scope>
    <source>
        <strain evidence="1">NBRC 14990</strain>
    </source>
</reference>
<gene>
    <name evidence="1" type="ORF">Acy02nite_14230</name>
</gene>
<proteinExistence type="predicted"/>